<protein>
    <submittedName>
        <fullName evidence="2">Extracellular solute-binding protein</fullName>
    </submittedName>
</protein>
<dbReference type="RefSeq" id="WP_144850589.1">
    <property type="nucleotide sequence ID" value="NZ_VNJI01000029.1"/>
</dbReference>
<name>A0A559K730_9BACL</name>
<dbReference type="SUPFAM" id="SSF53850">
    <property type="entry name" value="Periplasmic binding protein-like II"/>
    <property type="match status" value="1"/>
</dbReference>
<evidence type="ECO:0000313" key="2">
    <source>
        <dbReference type="EMBL" id="TVY07942.1"/>
    </source>
</evidence>
<dbReference type="InterPro" id="IPR050490">
    <property type="entry name" value="Bact_solute-bd_prot1"/>
</dbReference>
<dbReference type="Proteomes" id="UP000317036">
    <property type="component" value="Unassembled WGS sequence"/>
</dbReference>
<dbReference type="PANTHER" id="PTHR43649:SF33">
    <property type="entry name" value="POLYGALACTURONAN_RHAMNOGALACTURONAN-BINDING PROTEIN YTCQ"/>
    <property type="match status" value="1"/>
</dbReference>
<gene>
    <name evidence="2" type="ORF">FPZ49_21050</name>
</gene>
<dbReference type="AlphaFoldDB" id="A0A559K730"/>
<keyword evidence="1" id="KW-0732">Signal</keyword>
<dbReference type="EMBL" id="VNJI01000029">
    <property type="protein sequence ID" value="TVY07942.1"/>
    <property type="molecule type" value="Genomic_DNA"/>
</dbReference>
<evidence type="ECO:0000313" key="3">
    <source>
        <dbReference type="Proteomes" id="UP000317036"/>
    </source>
</evidence>
<organism evidence="2 3">
    <name type="scientific">Paenibacillus cremeus</name>
    <dbReference type="NCBI Taxonomy" id="2163881"/>
    <lineage>
        <taxon>Bacteria</taxon>
        <taxon>Bacillati</taxon>
        <taxon>Bacillota</taxon>
        <taxon>Bacilli</taxon>
        <taxon>Bacillales</taxon>
        <taxon>Paenibacillaceae</taxon>
        <taxon>Paenibacillus</taxon>
    </lineage>
</organism>
<comment type="caution">
    <text evidence="2">The sequence shown here is derived from an EMBL/GenBank/DDBJ whole genome shotgun (WGS) entry which is preliminary data.</text>
</comment>
<proteinExistence type="predicted"/>
<dbReference type="Gene3D" id="3.40.190.10">
    <property type="entry name" value="Periplasmic binding protein-like II"/>
    <property type="match status" value="2"/>
</dbReference>
<dbReference type="PANTHER" id="PTHR43649">
    <property type="entry name" value="ARABINOSE-BINDING PROTEIN-RELATED"/>
    <property type="match status" value="1"/>
</dbReference>
<reference evidence="2 3" key="1">
    <citation type="submission" date="2019-07" db="EMBL/GenBank/DDBJ databases">
        <authorList>
            <person name="Kim J."/>
        </authorList>
    </citation>
    <scope>NUCLEOTIDE SEQUENCE [LARGE SCALE GENOMIC DNA]</scope>
    <source>
        <strain evidence="2 3">JC52</strain>
    </source>
</reference>
<dbReference type="OrthoDB" id="9787283at2"/>
<keyword evidence="3" id="KW-1185">Reference proteome</keyword>
<evidence type="ECO:0000256" key="1">
    <source>
        <dbReference type="ARBA" id="ARBA00022729"/>
    </source>
</evidence>
<sequence>MVVSKRFNLVLSTLVSVGLIAGCAGGGEATKKTEAGGAAASAEPLKMQFLVPSYADVPNMNDEYWTEWQKRTNTKLDVEWVPSGDYDTKFDLVLASGNLPEIIVSSNITRPTLLSAIKQGAFWDLTPFLGDFSKYPNLKNNSGPNVWNYMKLDGKVYGLPRNRPQIDLGIKMRKDWLDKLKIPVPTTLDEYAEALKKIVNGDPDGNGKNDTVGLLGHGFLVADGDETFQAAFGGLDPVYDKDGGLIRNFLTPNYTEMVAWFRKLYADGVLAKEFTAVKKTQAEEMFATGRAASYVRNIWRDYTWEQDNKKTQPDAKVITLPPLKGPNGVAVSLANPTFGAFYISKKVPEAKVRQILDYFEKTTTTEYTDFNYYGIEGVHHKVVDGQPQLTDLGVKQVTTNANQVFSMAFNNKMKVLNPSAPKAYNDAKIKDVEVYGKVGKLNPFSIINSDTWTAAWPKFEKDWQANVAKAIVGQISMEEYKAYVEKLNANPDFKKAYQEYAQSYKQYFGK</sequence>
<accession>A0A559K730</accession>
<dbReference type="PROSITE" id="PS51257">
    <property type="entry name" value="PROKAR_LIPOPROTEIN"/>
    <property type="match status" value="1"/>
</dbReference>